<dbReference type="OrthoDB" id="10051975at2759"/>
<dbReference type="AlphaFoldDB" id="A0A9C6U3Q1"/>
<sequence>MRKVDRALLQHLTCFLQDFKSETKILEGNSLTQPTMPYVLLAATSLRDHCEPADGDCRQIEVARGRCLGFLNDKFKPSMKAKVATFLWPDFKELVMLPQEERDEVQARVRALIAEPDEAAAAAAEDAPDADGPPSPKAPRLDLASRYNKYRVQAPPAAAQDEVEKYLRMSVSVPADQLLAWWKLMVSTKFIHPTLRVYA</sequence>
<dbReference type="RefSeq" id="XP_052122532.1">
    <property type="nucleotide sequence ID" value="XM_052266572.1"/>
</dbReference>
<evidence type="ECO:0000313" key="1">
    <source>
        <dbReference type="Proteomes" id="UP000504606"/>
    </source>
</evidence>
<accession>A0A9C6U3Q1</accession>
<gene>
    <name evidence="2" type="primary">LOC113216503</name>
</gene>
<dbReference type="KEGG" id="foc:113216503"/>
<dbReference type="Proteomes" id="UP000504606">
    <property type="component" value="Unplaced"/>
</dbReference>
<evidence type="ECO:0000313" key="2">
    <source>
        <dbReference type="RefSeq" id="XP_052122532.1"/>
    </source>
</evidence>
<reference evidence="2" key="1">
    <citation type="submission" date="2025-08" db="UniProtKB">
        <authorList>
            <consortium name="RefSeq"/>
        </authorList>
    </citation>
    <scope>IDENTIFICATION</scope>
    <source>
        <tissue evidence="2">Whole organism</tissue>
    </source>
</reference>
<organism evidence="1 2">
    <name type="scientific">Frankliniella occidentalis</name>
    <name type="common">Western flower thrips</name>
    <name type="synonym">Euthrips occidentalis</name>
    <dbReference type="NCBI Taxonomy" id="133901"/>
    <lineage>
        <taxon>Eukaryota</taxon>
        <taxon>Metazoa</taxon>
        <taxon>Ecdysozoa</taxon>
        <taxon>Arthropoda</taxon>
        <taxon>Hexapoda</taxon>
        <taxon>Insecta</taxon>
        <taxon>Pterygota</taxon>
        <taxon>Neoptera</taxon>
        <taxon>Paraneoptera</taxon>
        <taxon>Thysanoptera</taxon>
        <taxon>Terebrantia</taxon>
        <taxon>Thripoidea</taxon>
        <taxon>Thripidae</taxon>
        <taxon>Frankliniella</taxon>
    </lineage>
</organism>
<dbReference type="GeneID" id="113216503"/>
<name>A0A9C6U3Q1_FRAOC</name>
<keyword evidence="1" id="KW-1185">Reference proteome</keyword>
<proteinExistence type="predicted"/>
<protein>
    <submittedName>
        <fullName evidence="2">Uncharacterized protein LOC113216503</fullName>
    </submittedName>
</protein>